<evidence type="ECO:0000256" key="1">
    <source>
        <dbReference type="SAM" id="Phobius"/>
    </source>
</evidence>
<proteinExistence type="predicted"/>
<protein>
    <recommendedName>
        <fullName evidence="7">Transposase IS701-like DDE domain-containing protein</fullName>
    </recommendedName>
</protein>
<sequence>MISEISRILLRFRPCFSRQAAFNWFVITVFGFIVRIDYCGVSSFVRWLGIKPSLYTALLSFFRASSWKLQDIQRRWWQIVLELCPLPTVDGRFLLAGDGIKICKEAENMPAVKRLHQESDNSGKAPYIYGHHWGVVGILAGWVKKNLLCSPLC</sequence>
<gene>
    <name evidence="2" type="ORF">N47_C18900</name>
    <name evidence="5" type="ORF">N47_E41750</name>
    <name evidence="3" type="ORF">N47_G36220</name>
    <name evidence="4" type="ORF">N47_K27870</name>
    <name evidence="6" type="ORF">N47_N26220</name>
</gene>
<reference evidence="2" key="1">
    <citation type="journal article" date="2011" name="Environ. Microbiol.">
        <title>Genomic insights into the metabolic potential of the polycyclic aromatic hydrocarbon degrading sulfate-reducing Deltaproteobacterium N47.</title>
        <authorList>
            <person name="Bergmann F."/>
            <person name="Selesi D."/>
            <person name="Weinmaier T."/>
            <person name="Tischler P."/>
            <person name="Rattei T."/>
            <person name="Meckenstock R.U."/>
        </authorList>
    </citation>
    <scope>NUCLEOTIDE SEQUENCE</scope>
</reference>
<evidence type="ECO:0000313" key="4">
    <source>
        <dbReference type="EMBL" id="CBX30547.1"/>
    </source>
</evidence>
<evidence type="ECO:0000313" key="5">
    <source>
        <dbReference type="EMBL" id="CBX30663.1"/>
    </source>
</evidence>
<name>E1YAZ1_9BACT</name>
<dbReference type="EMBL" id="FR695876">
    <property type="protein sequence ID" value="CBX30547.1"/>
    <property type="molecule type" value="Genomic_DNA"/>
</dbReference>
<dbReference type="AlphaFoldDB" id="E1YAZ1"/>
<dbReference type="EMBL" id="FR695867">
    <property type="protein sequence ID" value="CBX27832.1"/>
    <property type="molecule type" value="Genomic_DNA"/>
</dbReference>
<organism evidence="2">
    <name type="scientific">uncultured Desulfobacterium sp</name>
    <dbReference type="NCBI Taxonomy" id="201089"/>
    <lineage>
        <taxon>Bacteria</taxon>
        <taxon>Pseudomonadati</taxon>
        <taxon>Thermodesulfobacteriota</taxon>
        <taxon>Desulfobacteria</taxon>
        <taxon>Desulfobacterales</taxon>
        <taxon>Desulfobacteriaceae</taxon>
        <taxon>Desulfobacterium</taxon>
        <taxon>environmental samples</taxon>
    </lineage>
</organism>
<evidence type="ECO:0000313" key="2">
    <source>
        <dbReference type="EMBL" id="CBX27832.1"/>
    </source>
</evidence>
<dbReference type="EMBL" id="FR695868">
    <property type="protein sequence ID" value="CBX28298.1"/>
    <property type="molecule type" value="Genomic_DNA"/>
</dbReference>
<dbReference type="EMBL" id="FR695877">
    <property type="protein sequence ID" value="CBX30663.1"/>
    <property type="molecule type" value="Genomic_DNA"/>
</dbReference>
<evidence type="ECO:0008006" key="7">
    <source>
        <dbReference type="Google" id="ProtNLM"/>
    </source>
</evidence>
<accession>E1YAZ1</accession>
<dbReference type="EMBL" id="FR695879">
    <property type="protein sequence ID" value="CBX31797.1"/>
    <property type="molecule type" value="Genomic_DNA"/>
</dbReference>
<keyword evidence="1" id="KW-0812">Transmembrane</keyword>
<keyword evidence="1" id="KW-0472">Membrane</keyword>
<evidence type="ECO:0000313" key="6">
    <source>
        <dbReference type="EMBL" id="CBX31797.1"/>
    </source>
</evidence>
<keyword evidence="1" id="KW-1133">Transmembrane helix</keyword>
<feature type="transmembrane region" description="Helical" evidence="1">
    <location>
        <begin position="21"/>
        <end position="38"/>
    </location>
</feature>
<evidence type="ECO:0000313" key="3">
    <source>
        <dbReference type="EMBL" id="CBX28298.1"/>
    </source>
</evidence>